<keyword evidence="1" id="KW-0812">Transmembrane</keyword>
<dbReference type="EnsemblMetazoa" id="G11169.1">
    <property type="protein sequence ID" value="G11169.1:cds"/>
    <property type="gene ID" value="G11169"/>
</dbReference>
<dbReference type="InterPro" id="IPR027417">
    <property type="entry name" value="P-loop_NTPase"/>
</dbReference>
<dbReference type="Proteomes" id="UP000005408">
    <property type="component" value="Unassembled WGS sequence"/>
</dbReference>
<evidence type="ECO:0008006" key="4">
    <source>
        <dbReference type="Google" id="ProtNLM"/>
    </source>
</evidence>
<reference evidence="2" key="1">
    <citation type="submission" date="2022-08" db="UniProtKB">
        <authorList>
            <consortium name="EnsemblMetazoa"/>
        </authorList>
    </citation>
    <scope>IDENTIFICATION</scope>
    <source>
        <strain evidence="2">05x7-T-G4-1.051#20</strain>
    </source>
</reference>
<sequence>MDKTSMEYSKSDLELQIKLLQDTVQKRQNKTLTLAVIGQCGCGKSSFINTAMAVFSGEYHEHALVGNFENEGEHMTRRLTRYSKEKYLEDKDSLDHCYPTILDMTGFQDTDDEAVRETLGMIFEGRIRDGTKLNSKGRRNVLDIVKPLFPDTKVDRIIFIASAKFEKFPEELMKSVKLLTLEGSRDIPIFGVLTHADEIDVSDPKFCKFEKKFKDCLGLSSMRYLRCTNYCSNFPVDNERIPDVEVPVMRFLRQSPIGKKIHYNLEMIGNSSLSFLLTLIIAPLAERLVKDKCTVSESNGTRVIYMNNQYLCDSVTEAVNKLEELITNIPSKIYHTHAEKEKEEARNWILGIHEIADEQFEKQAKLVTDLPSKIYTYIEKNKEDTNNRIINEMSKLFHKFQEITDEHFEKLGTNLKETLHNTHQHFEKETKKVRSKVNIEIDSVNYRLQDNKFWMWLIVIVVVALIVVLLYLCIFGMTRNKEDKMEKSVVIVSFSTANKQLHKSIADNVAGDYKCHELLLGGVKKVSSIELTSQVCLVFVDKNERNIILETEVDISKTRSDFVENLVKQGRTHVVVIYCQHEDSHGLTTLYNRNLGNIRKHKVLRQLQGQNRVLSINKEFSPYQSDYLKVFLNESLTE</sequence>
<keyword evidence="1" id="KW-0472">Membrane</keyword>
<dbReference type="SUPFAM" id="SSF52540">
    <property type="entry name" value="P-loop containing nucleoside triphosphate hydrolases"/>
    <property type="match status" value="1"/>
</dbReference>
<dbReference type="CDD" id="cd00882">
    <property type="entry name" value="Ras_like_GTPase"/>
    <property type="match status" value="1"/>
</dbReference>
<keyword evidence="1" id="KW-1133">Transmembrane helix</keyword>
<feature type="transmembrane region" description="Helical" evidence="1">
    <location>
        <begin position="453"/>
        <end position="477"/>
    </location>
</feature>
<name>A0A8W8HUZ8_MAGGI</name>
<dbReference type="InterPro" id="IPR007743">
    <property type="entry name" value="Immunity-related_GTPase-like"/>
</dbReference>
<dbReference type="GO" id="GO:0005525">
    <property type="term" value="F:GTP binding"/>
    <property type="evidence" value="ECO:0007669"/>
    <property type="project" value="InterPro"/>
</dbReference>
<accession>A0A8W8HUZ8</accession>
<keyword evidence="3" id="KW-1185">Reference proteome</keyword>
<organism evidence="2 3">
    <name type="scientific">Magallana gigas</name>
    <name type="common">Pacific oyster</name>
    <name type="synonym">Crassostrea gigas</name>
    <dbReference type="NCBI Taxonomy" id="29159"/>
    <lineage>
        <taxon>Eukaryota</taxon>
        <taxon>Metazoa</taxon>
        <taxon>Spiralia</taxon>
        <taxon>Lophotrochozoa</taxon>
        <taxon>Mollusca</taxon>
        <taxon>Bivalvia</taxon>
        <taxon>Autobranchia</taxon>
        <taxon>Pteriomorphia</taxon>
        <taxon>Ostreida</taxon>
        <taxon>Ostreoidea</taxon>
        <taxon>Ostreidae</taxon>
        <taxon>Magallana</taxon>
    </lineage>
</organism>
<proteinExistence type="predicted"/>
<dbReference type="GO" id="GO:0016020">
    <property type="term" value="C:membrane"/>
    <property type="evidence" value="ECO:0007669"/>
    <property type="project" value="InterPro"/>
</dbReference>
<dbReference type="Pfam" id="PF05049">
    <property type="entry name" value="IIGP"/>
    <property type="match status" value="1"/>
</dbReference>
<evidence type="ECO:0000313" key="3">
    <source>
        <dbReference type="Proteomes" id="UP000005408"/>
    </source>
</evidence>
<dbReference type="Gene3D" id="3.40.50.300">
    <property type="entry name" value="P-loop containing nucleotide triphosphate hydrolases"/>
    <property type="match status" value="1"/>
</dbReference>
<dbReference type="AlphaFoldDB" id="A0A8W8HUZ8"/>
<protein>
    <recommendedName>
        <fullName evidence="4">G domain-containing protein</fullName>
    </recommendedName>
</protein>
<evidence type="ECO:0000313" key="2">
    <source>
        <dbReference type="EnsemblMetazoa" id="G11169.1:cds"/>
    </source>
</evidence>
<evidence type="ECO:0000256" key="1">
    <source>
        <dbReference type="SAM" id="Phobius"/>
    </source>
</evidence>